<name>A0ABY8QZJ5_PARBF</name>
<protein>
    <submittedName>
        <fullName evidence="1">Uncharacterized protein</fullName>
    </submittedName>
</protein>
<sequence length="98" mass="11576">MEKTILEFESKFDSVTQVAHHYEYDDHPMHRENGAVLKKLSDEGKVKDARYFLKPSYVKYIPKENRDIYVSETVEDKAKIKGALNSYRIKNSKNNFME</sequence>
<evidence type="ECO:0000313" key="2">
    <source>
        <dbReference type="Proteomes" id="UP001239169"/>
    </source>
</evidence>
<gene>
    <name evidence="1" type="ORF">QJS64_09565</name>
</gene>
<evidence type="ECO:0000313" key="1">
    <source>
        <dbReference type="EMBL" id="WGX74473.1"/>
    </source>
</evidence>
<accession>A0ABY8QZJ5</accession>
<dbReference type="Proteomes" id="UP001239169">
    <property type="component" value="Chromosome"/>
</dbReference>
<proteinExistence type="predicted"/>
<keyword evidence="2" id="KW-1185">Reference proteome</keyword>
<organism evidence="1 2">
    <name type="scientific">Paraclostridium bifermentans</name>
    <name type="common">Clostridium bifermentans</name>
    <dbReference type="NCBI Taxonomy" id="1490"/>
    <lineage>
        <taxon>Bacteria</taxon>
        <taxon>Bacillati</taxon>
        <taxon>Bacillota</taxon>
        <taxon>Clostridia</taxon>
        <taxon>Peptostreptococcales</taxon>
        <taxon>Peptostreptococcaceae</taxon>
        <taxon>Paraclostridium</taxon>
    </lineage>
</organism>
<reference evidence="1 2" key="1">
    <citation type="submission" date="2023-04" db="EMBL/GenBank/DDBJ databases">
        <title>Bacteria Genome Submission.</title>
        <authorList>
            <person name="Isaac P."/>
        </authorList>
    </citation>
    <scope>NUCLEOTIDE SEQUENCE [LARGE SCALE GENOMIC DNA]</scope>
    <source>
        <strain evidence="1 2">SampleS7P1</strain>
    </source>
</reference>
<dbReference type="EMBL" id="CP124685">
    <property type="protein sequence ID" value="WGX74473.1"/>
    <property type="molecule type" value="Genomic_DNA"/>
</dbReference>